<keyword evidence="7" id="KW-1185">Reference proteome</keyword>
<dbReference type="Pfam" id="PF03466">
    <property type="entry name" value="LysR_substrate"/>
    <property type="match status" value="1"/>
</dbReference>
<dbReference type="Pfam" id="PF00126">
    <property type="entry name" value="HTH_1"/>
    <property type="match status" value="1"/>
</dbReference>
<dbReference type="CDD" id="cd08414">
    <property type="entry name" value="PBP2_LTTR_aromatics_like"/>
    <property type="match status" value="1"/>
</dbReference>
<dbReference type="InterPro" id="IPR000847">
    <property type="entry name" value="LysR_HTH_N"/>
</dbReference>
<evidence type="ECO:0000313" key="6">
    <source>
        <dbReference type="EMBL" id="SKA75887.1"/>
    </source>
</evidence>
<dbReference type="Gene3D" id="1.10.10.10">
    <property type="entry name" value="Winged helix-like DNA-binding domain superfamily/Winged helix DNA-binding domain"/>
    <property type="match status" value="1"/>
</dbReference>
<keyword evidence="4" id="KW-0804">Transcription</keyword>
<dbReference type="RefSeq" id="WP_078811327.1">
    <property type="nucleotide sequence ID" value="NZ_FUYE01000001.1"/>
</dbReference>
<evidence type="ECO:0000256" key="4">
    <source>
        <dbReference type="ARBA" id="ARBA00023163"/>
    </source>
</evidence>
<dbReference type="SUPFAM" id="SSF53850">
    <property type="entry name" value="Periplasmic binding protein-like II"/>
    <property type="match status" value="1"/>
</dbReference>
<dbReference type="PRINTS" id="PR00039">
    <property type="entry name" value="HTHLYSR"/>
</dbReference>
<dbReference type="EMBL" id="FUYE01000001">
    <property type="protein sequence ID" value="SKA75887.1"/>
    <property type="molecule type" value="Genomic_DNA"/>
</dbReference>
<evidence type="ECO:0000256" key="2">
    <source>
        <dbReference type="ARBA" id="ARBA00023015"/>
    </source>
</evidence>
<dbReference type="GO" id="GO:0003700">
    <property type="term" value="F:DNA-binding transcription factor activity"/>
    <property type="evidence" value="ECO:0007669"/>
    <property type="project" value="InterPro"/>
</dbReference>
<dbReference type="PROSITE" id="PS50931">
    <property type="entry name" value="HTH_LYSR"/>
    <property type="match status" value="1"/>
</dbReference>
<dbReference type="InterPro" id="IPR036388">
    <property type="entry name" value="WH-like_DNA-bd_sf"/>
</dbReference>
<dbReference type="SUPFAM" id="SSF46785">
    <property type="entry name" value="Winged helix' DNA-binding domain"/>
    <property type="match status" value="1"/>
</dbReference>
<comment type="similarity">
    <text evidence="1">Belongs to the LysR transcriptional regulatory family.</text>
</comment>
<dbReference type="STRING" id="48467.SAMN02745166_00085"/>
<accession>A0A1T4WFC7</accession>
<evidence type="ECO:0000313" key="7">
    <source>
        <dbReference type="Proteomes" id="UP000190774"/>
    </source>
</evidence>
<name>A0A1T4WFC7_9BACT</name>
<organism evidence="6 7">
    <name type="scientific">Prosthecobacter debontii</name>
    <dbReference type="NCBI Taxonomy" id="48467"/>
    <lineage>
        <taxon>Bacteria</taxon>
        <taxon>Pseudomonadati</taxon>
        <taxon>Verrucomicrobiota</taxon>
        <taxon>Verrucomicrobiia</taxon>
        <taxon>Verrucomicrobiales</taxon>
        <taxon>Verrucomicrobiaceae</taxon>
        <taxon>Prosthecobacter</taxon>
    </lineage>
</organism>
<keyword evidence="3 6" id="KW-0238">DNA-binding</keyword>
<keyword evidence="2" id="KW-0805">Transcription regulation</keyword>
<proteinExistence type="inferred from homology"/>
<evidence type="ECO:0000256" key="3">
    <source>
        <dbReference type="ARBA" id="ARBA00023125"/>
    </source>
</evidence>
<dbReference type="InterPro" id="IPR036390">
    <property type="entry name" value="WH_DNA-bd_sf"/>
</dbReference>
<dbReference type="Proteomes" id="UP000190774">
    <property type="component" value="Unassembled WGS sequence"/>
</dbReference>
<gene>
    <name evidence="6" type="ORF">SAMN02745166_00085</name>
</gene>
<dbReference type="FunFam" id="1.10.10.10:FF:000001">
    <property type="entry name" value="LysR family transcriptional regulator"/>
    <property type="match status" value="1"/>
</dbReference>
<dbReference type="OrthoDB" id="108771at2"/>
<evidence type="ECO:0000259" key="5">
    <source>
        <dbReference type="PROSITE" id="PS50931"/>
    </source>
</evidence>
<dbReference type="Gene3D" id="3.40.190.10">
    <property type="entry name" value="Periplasmic binding protein-like II"/>
    <property type="match status" value="2"/>
</dbReference>
<dbReference type="GO" id="GO:0032993">
    <property type="term" value="C:protein-DNA complex"/>
    <property type="evidence" value="ECO:0007669"/>
    <property type="project" value="TreeGrafter"/>
</dbReference>
<dbReference type="AlphaFoldDB" id="A0A1T4WFC7"/>
<feature type="domain" description="HTH lysR-type" evidence="5">
    <location>
        <begin position="1"/>
        <end position="58"/>
    </location>
</feature>
<protein>
    <submittedName>
        <fullName evidence="6">DNA-binding transcriptional regulator, LysR family</fullName>
    </submittedName>
</protein>
<sequence>MELRHLRSFQTVAEELNYSRAAEKLHVAQSALSRTIADLEFEMEVKLLERSTHGVALTEAGTLFLSKVRLILEDTRDAVAEAQRRARGETGTLRIGFIGTLSHSLLPHLLQTYRAQYPSVDLILSELGPTPQRERIHSGHLDCGFIGFAVESPDPGLEMIVVAEDDLMAAIPSNHPLAKQSTVGLADLKDEAFYLTAQANAPVFNPWLMKLCENAGFQPRIARETDRAATVLNYVAAGFGVSLFPARIASFATPGVRFLPMKGRLPKYQYKLAWLRRSQSPALVKFVELVKKTR</sequence>
<dbReference type="GO" id="GO:0003677">
    <property type="term" value="F:DNA binding"/>
    <property type="evidence" value="ECO:0007669"/>
    <property type="project" value="UniProtKB-KW"/>
</dbReference>
<dbReference type="PANTHER" id="PTHR30346">
    <property type="entry name" value="TRANSCRIPTIONAL DUAL REGULATOR HCAR-RELATED"/>
    <property type="match status" value="1"/>
</dbReference>
<evidence type="ECO:0000256" key="1">
    <source>
        <dbReference type="ARBA" id="ARBA00009437"/>
    </source>
</evidence>
<dbReference type="PANTHER" id="PTHR30346:SF0">
    <property type="entry name" value="HCA OPERON TRANSCRIPTIONAL ACTIVATOR HCAR"/>
    <property type="match status" value="1"/>
</dbReference>
<dbReference type="InterPro" id="IPR005119">
    <property type="entry name" value="LysR_subst-bd"/>
</dbReference>
<reference evidence="7" key="1">
    <citation type="submission" date="2017-02" db="EMBL/GenBank/DDBJ databases">
        <authorList>
            <person name="Varghese N."/>
            <person name="Submissions S."/>
        </authorList>
    </citation>
    <scope>NUCLEOTIDE SEQUENCE [LARGE SCALE GENOMIC DNA]</scope>
    <source>
        <strain evidence="7">ATCC 700200</strain>
    </source>
</reference>